<evidence type="ECO:0000313" key="3">
    <source>
        <dbReference type="Proteomes" id="UP001596915"/>
    </source>
</evidence>
<keyword evidence="3" id="KW-1185">Reference proteome</keyword>
<feature type="compositionally biased region" description="Polar residues" evidence="1">
    <location>
        <begin position="11"/>
        <end position="24"/>
    </location>
</feature>
<dbReference type="Gene3D" id="2.60.40.10">
    <property type="entry name" value="Immunoglobulins"/>
    <property type="match status" value="1"/>
</dbReference>
<name>A0ABW2XAM2_9ACTN</name>
<sequence>MTEGKEWSLQELDSSGSPVGQAQPVQAPKPGFTTSEPADGRVGELYAFKVTSSSPRTVRYEVTSGALPAGLSLNKDTGGITGVPTAPGTKRFTIIARNNGIMPDAEVTYSLQVTRG</sequence>
<dbReference type="InterPro" id="IPR015919">
    <property type="entry name" value="Cadherin-like_sf"/>
</dbReference>
<evidence type="ECO:0000313" key="2">
    <source>
        <dbReference type="EMBL" id="MFD0629055.1"/>
    </source>
</evidence>
<dbReference type="InterPro" id="IPR013783">
    <property type="entry name" value="Ig-like_fold"/>
</dbReference>
<gene>
    <name evidence="2" type="ORF">ACFQ2K_47010</name>
</gene>
<dbReference type="Pfam" id="PF05345">
    <property type="entry name" value="He_PIG"/>
    <property type="match status" value="1"/>
</dbReference>
<evidence type="ECO:0000256" key="1">
    <source>
        <dbReference type="SAM" id="MobiDB-lite"/>
    </source>
</evidence>
<dbReference type="Proteomes" id="UP001596915">
    <property type="component" value="Unassembled WGS sequence"/>
</dbReference>
<proteinExistence type="predicted"/>
<organism evidence="2 3">
    <name type="scientific">Streptomyces sanglieri</name>
    <dbReference type="NCBI Taxonomy" id="193460"/>
    <lineage>
        <taxon>Bacteria</taxon>
        <taxon>Bacillati</taxon>
        <taxon>Actinomycetota</taxon>
        <taxon>Actinomycetes</taxon>
        <taxon>Kitasatosporales</taxon>
        <taxon>Streptomycetaceae</taxon>
        <taxon>Streptomyces</taxon>
    </lineage>
</organism>
<feature type="region of interest" description="Disordered" evidence="1">
    <location>
        <begin position="1"/>
        <end position="40"/>
    </location>
</feature>
<reference evidence="3" key="1">
    <citation type="journal article" date="2019" name="Int. J. Syst. Evol. Microbiol.">
        <title>The Global Catalogue of Microorganisms (GCM) 10K type strain sequencing project: providing services to taxonomists for standard genome sequencing and annotation.</title>
        <authorList>
            <consortium name="The Broad Institute Genomics Platform"/>
            <consortium name="The Broad Institute Genome Sequencing Center for Infectious Disease"/>
            <person name="Wu L."/>
            <person name="Ma J."/>
        </authorList>
    </citation>
    <scope>NUCLEOTIDE SEQUENCE [LARGE SCALE GENOMIC DNA]</scope>
    <source>
        <strain evidence="3">JCM 12607</strain>
    </source>
</reference>
<accession>A0ABW2XAM2</accession>
<comment type="caution">
    <text evidence="2">The sequence shown here is derived from an EMBL/GenBank/DDBJ whole genome shotgun (WGS) entry which is preliminary data.</text>
</comment>
<dbReference type="SUPFAM" id="SSF49313">
    <property type="entry name" value="Cadherin-like"/>
    <property type="match status" value="1"/>
</dbReference>
<protein>
    <submittedName>
        <fullName evidence="2">Ig domain-containing protein</fullName>
    </submittedName>
</protein>
<dbReference type="EMBL" id="JBHTGL010000008">
    <property type="protein sequence ID" value="MFD0629055.1"/>
    <property type="molecule type" value="Genomic_DNA"/>
</dbReference>